<evidence type="ECO:0000256" key="1">
    <source>
        <dbReference type="SAM" id="MobiDB-lite"/>
    </source>
</evidence>
<sequence>MNAQEDGLLENKHRKSAYEVKSASISNFTPPLDEEKDKSRCEPSTADQGSHICDEYHTTCSVTDEMEQDPLVISLRKWQKARKDVRK</sequence>
<feature type="region of interest" description="Disordered" evidence="1">
    <location>
        <begin position="19"/>
        <end position="48"/>
    </location>
</feature>
<name>A0ABD3UZ57_SINWO</name>
<protein>
    <submittedName>
        <fullName evidence="2">Uncharacterized protein</fullName>
    </submittedName>
</protein>
<dbReference type="AlphaFoldDB" id="A0ABD3UZ57"/>
<organism evidence="2 3">
    <name type="scientific">Sinanodonta woodiana</name>
    <name type="common">Chinese pond mussel</name>
    <name type="synonym">Anodonta woodiana</name>
    <dbReference type="NCBI Taxonomy" id="1069815"/>
    <lineage>
        <taxon>Eukaryota</taxon>
        <taxon>Metazoa</taxon>
        <taxon>Spiralia</taxon>
        <taxon>Lophotrochozoa</taxon>
        <taxon>Mollusca</taxon>
        <taxon>Bivalvia</taxon>
        <taxon>Autobranchia</taxon>
        <taxon>Heteroconchia</taxon>
        <taxon>Palaeoheterodonta</taxon>
        <taxon>Unionida</taxon>
        <taxon>Unionoidea</taxon>
        <taxon>Unionidae</taxon>
        <taxon>Unioninae</taxon>
        <taxon>Sinanodonta</taxon>
    </lineage>
</organism>
<evidence type="ECO:0000313" key="2">
    <source>
        <dbReference type="EMBL" id="KAL3854306.1"/>
    </source>
</evidence>
<reference evidence="2 3" key="1">
    <citation type="submission" date="2024-11" db="EMBL/GenBank/DDBJ databases">
        <title>Chromosome-level genome assembly of the freshwater bivalve Anodonta woodiana.</title>
        <authorList>
            <person name="Chen X."/>
        </authorList>
    </citation>
    <scope>NUCLEOTIDE SEQUENCE [LARGE SCALE GENOMIC DNA]</scope>
    <source>
        <strain evidence="2">MN2024</strain>
        <tissue evidence="2">Gills</tissue>
    </source>
</reference>
<dbReference type="EMBL" id="JBJQND010000014">
    <property type="protein sequence ID" value="KAL3854306.1"/>
    <property type="molecule type" value="Genomic_DNA"/>
</dbReference>
<dbReference type="Proteomes" id="UP001634394">
    <property type="component" value="Unassembled WGS sequence"/>
</dbReference>
<keyword evidence="3" id="KW-1185">Reference proteome</keyword>
<comment type="caution">
    <text evidence="2">The sequence shown here is derived from an EMBL/GenBank/DDBJ whole genome shotgun (WGS) entry which is preliminary data.</text>
</comment>
<evidence type="ECO:0000313" key="3">
    <source>
        <dbReference type="Proteomes" id="UP001634394"/>
    </source>
</evidence>
<proteinExistence type="predicted"/>
<accession>A0ABD3UZ57</accession>
<gene>
    <name evidence="2" type="ORF">ACJMK2_013580</name>
</gene>